<accession>A0A1Y5PRS4</accession>
<protein>
    <submittedName>
        <fullName evidence="1">Uncharacterized protein</fullName>
    </submittedName>
</protein>
<gene>
    <name evidence="1" type="ORF">SPPYR_1570</name>
</gene>
<sequence length="97" mass="11056">MPNSRRPTTYERPWVLHEIKRSHELRKGLLAIDLFGVKYPQTGIGTQGSNPLSYWQETANGVEKPFTALCKTYSWVNDDGYRNMPTWIETAAIAAGR</sequence>
<dbReference type="EMBL" id="LT598653">
    <property type="protein sequence ID" value="SBV32690.1"/>
    <property type="molecule type" value="Genomic_DNA"/>
</dbReference>
<name>A0A1Y5PRS4_9SPHN</name>
<reference evidence="1" key="1">
    <citation type="submission" date="2016-03" db="EMBL/GenBank/DDBJ databases">
        <authorList>
            <person name="Ploux O."/>
        </authorList>
    </citation>
    <scope>NUCLEOTIDE SEQUENCE</scope>
    <source>
        <strain evidence="1">UC10</strain>
    </source>
</reference>
<evidence type="ECO:0000313" key="1">
    <source>
        <dbReference type="EMBL" id="SBV32690.1"/>
    </source>
</evidence>
<organism evidence="1">
    <name type="scientific">uncultured Sphingopyxis sp</name>
    <dbReference type="NCBI Taxonomy" id="310581"/>
    <lineage>
        <taxon>Bacteria</taxon>
        <taxon>Pseudomonadati</taxon>
        <taxon>Pseudomonadota</taxon>
        <taxon>Alphaproteobacteria</taxon>
        <taxon>Sphingomonadales</taxon>
        <taxon>Sphingomonadaceae</taxon>
        <taxon>Sphingopyxis</taxon>
        <taxon>environmental samples</taxon>
    </lineage>
</organism>
<dbReference type="AlphaFoldDB" id="A0A1Y5PRS4"/>
<dbReference type="RefSeq" id="WP_295325920.1">
    <property type="nucleotide sequence ID" value="NZ_LT598653.1"/>
</dbReference>
<dbReference type="KEGG" id="sphu:SPPYR_1570"/>
<proteinExistence type="predicted"/>